<dbReference type="EMBL" id="PXXO01000020">
    <property type="protein sequence ID" value="PSJ03554.1"/>
    <property type="molecule type" value="Genomic_DNA"/>
</dbReference>
<accession>A0A2P7MQQ3</accession>
<feature type="domain" description="DUF6816" evidence="1">
    <location>
        <begin position="65"/>
        <end position="182"/>
    </location>
</feature>
<evidence type="ECO:0000313" key="2">
    <source>
        <dbReference type="EMBL" id="PSJ03554.1"/>
    </source>
</evidence>
<dbReference type="Proteomes" id="UP000243002">
    <property type="component" value="Unassembled WGS sequence"/>
</dbReference>
<comment type="caution">
    <text evidence="2">The sequence shown here is derived from an EMBL/GenBank/DDBJ whole genome shotgun (WGS) entry which is preliminary data.</text>
</comment>
<proteinExistence type="predicted"/>
<keyword evidence="3" id="KW-1185">Reference proteome</keyword>
<organism evidence="2 3">
    <name type="scientific">Cyanobium usitatum str. Tous</name>
    <dbReference type="NCBI Taxonomy" id="2116684"/>
    <lineage>
        <taxon>Bacteria</taxon>
        <taxon>Bacillati</taxon>
        <taxon>Cyanobacteriota</taxon>
        <taxon>Cyanophyceae</taxon>
        <taxon>Synechococcales</taxon>
        <taxon>Prochlorococcaceae</taxon>
        <taxon>Cyanobium</taxon>
    </lineage>
</organism>
<evidence type="ECO:0000259" key="1">
    <source>
        <dbReference type="Pfam" id="PF20670"/>
    </source>
</evidence>
<dbReference type="AlphaFoldDB" id="A0A2P7MQQ3"/>
<sequence length="221" mass="23536">MTGALLAPILALLLAMGPGVLAERAAHWPEWRLPAPLDRPSARAGHQDLSYPDWMAGRWQVRSDDLDYEVRFSPDPGGAVVGDRAFNATAIGRALLGAALLQVRNDPANPNRQIALLAGDQQLESTVVGRRSESPNPTGFWSDELALQVLHGPGDPRVSRVETLSHYSQNPDGTVTTEQWQASYPSPALGLAAAASSSGHFQLTLTPLSPDPLPAQSDPAS</sequence>
<dbReference type="InterPro" id="IPR049213">
    <property type="entry name" value="DUF6816"/>
</dbReference>
<name>A0A2P7MQQ3_9CYAN</name>
<evidence type="ECO:0000313" key="3">
    <source>
        <dbReference type="Proteomes" id="UP000243002"/>
    </source>
</evidence>
<protein>
    <submittedName>
        <fullName evidence="2">POLO box duplicated region</fullName>
    </submittedName>
</protein>
<gene>
    <name evidence="2" type="ORF">C7K55_12630</name>
</gene>
<dbReference type="RefSeq" id="WP_106633083.1">
    <property type="nucleotide sequence ID" value="NZ_PXXO01000020.1"/>
</dbReference>
<dbReference type="OrthoDB" id="481107at2"/>
<reference evidence="2 3" key="1">
    <citation type="journal article" date="2018" name="Environ. Microbiol.">
        <title>Ecological and genomic features of two widespread freshwater picocyanobacteria.</title>
        <authorList>
            <person name="Cabello-Yeves P.J."/>
            <person name="Picazo A."/>
            <person name="Camacho A."/>
            <person name="Callieri C."/>
            <person name="Rosselli R."/>
            <person name="Roda-Garcia J.J."/>
            <person name="Coutinho F.H."/>
            <person name="Rodriguez-Valera F."/>
        </authorList>
    </citation>
    <scope>NUCLEOTIDE SEQUENCE [LARGE SCALE GENOMIC DNA]</scope>
    <source>
        <strain evidence="2 3">Tous</strain>
    </source>
</reference>
<dbReference type="Pfam" id="PF20670">
    <property type="entry name" value="DUF6816"/>
    <property type="match status" value="1"/>
</dbReference>